<dbReference type="GO" id="GO:0032259">
    <property type="term" value="P:methylation"/>
    <property type="evidence" value="ECO:0007669"/>
    <property type="project" value="UniProtKB-KW"/>
</dbReference>
<dbReference type="HAMAP" id="MF_02126">
    <property type="entry name" value="RF_methyltr_PrmC"/>
    <property type="match status" value="1"/>
</dbReference>
<evidence type="ECO:0000259" key="7">
    <source>
        <dbReference type="Pfam" id="PF17827"/>
    </source>
</evidence>
<feature type="transmembrane region" description="Helical" evidence="5">
    <location>
        <begin position="142"/>
        <end position="162"/>
    </location>
</feature>
<keyword evidence="5" id="KW-0812">Transmembrane</keyword>
<sequence length="592" mass="67107">MKRCDVGGQAVIEGVMMRGNKGLATAVRTPKGKIEIDMKNAKPLTKKYKILGLPLVRGFFSLIDSMKIGMDCLNYSASFFEDDEDEEPSKFEKWLDDKLGDKANDFIMGVTMIISFVFAIGLFMLLPTGIASLFKFTGVSNIGLHFIEACIRIILLLGYMFLISKMKDIYRVFQYHGAEHKTIFCYEAMEELTVENVKKQPRLHPRCGTNFMFLIMIVSILIFSLTGWGSLLERLLLRIILIPVVTGVSYELIRFLGRNNGNLAKIIAYPGLKLQLLTTKEPDDSQIEVAIAALKAAEGIKDPEKTIEKLITYGTNILKEEKIDTARLDTELLLGYVIEKDRLYLITHKEENVSKDKEEKFMELIEQRKNRKPIKYILKKCDFMGLDFYVEEGVLIPRGDTEILVDEVLKLIPEDSNMNVCDLCCGSGAIGISLAHNRKSIFVDLVDYYDIPEKVTLINIKNNNVENSAKFIKSDLLDEAIKDNKTYDVIVSNPPYIEEHEIENLMDDVKKYEPHTALSGGKDGLDFYKKIVKQSKDVLKENGILAFEIGYNQGNEVKSLMIENNFKDVKIIKDFAGLDRIVIGTSINTRVD</sequence>
<comment type="similarity">
    <text evidence="4">Belongs to the protein N5-glutamine methyltransferase family. PrmC subfamily.</text>
</comment>
<evidence type="ECO:0000256" key="2">
    <source>
        <dbReference type="ARBA" id="ARBA00022679"/>
    </source>
</evidence>
<feature type="domain" description="Release factor glutamine methyltransferase N-terminal" evidence="7">
    <location>
        <begin position="310"/>
        <end position="378"/>
    </location>
</feature>
<keyword evidence="5" id="KW-0472">Membrane</keyword>
<accession>A0A2A7ME70</accession>
<evidence type="ECO:0000259" key="6">
    <source>
        <dbReference type="Pfam" id="PF05175"/>
    </source>
</evidence>
<name>A0A2A7ME70_9CLOT</name>
<dbReference type="CDD" id="cd02440">
    <property type="entry name" value="AdoMet_MTases"/>
    <property type="match status" value="1"/>
</dbReference>
<evidence type="ECO:0000256" key="4">
    <source>
        <dbReference type="HAMAP-Rule" id="MF_02126"/>
    </source>
</evidence>
<feature type="binding site" evidence="4">
    <location>
        <position position="493"/>
    </location>
    <ligand>
        <name>S-adenosyl-L-methionine</name>
        <dbReference type="ChEBI" id="CHEBI:59789"/>
    </ligand>
</feature>
<dbReference type="Gene3D" id="3.40.50.150">
    <property type="entry name" value="Vaccinia Virus protein VP39"/>
    <property type="match status" value="1"/>
</dbReference>
<dbReference type="Proteomes" id="UP000220840">
    <property type="component" value="Unassembled WGS sequence"/>
</dbReference>
<dbReference type="RefSeq" id="WP_058293698.1">
    <property type="nucleotide sequence ID" value="NZ_CAKJVD010000016.1"/>
</dbReference>
<proteinExistence type="inferred from homology"/>
<evidence type="ECO:0000256" key="1">
    <source>
        <dbReference type="ARBA" id="ARBA00022603"/>
    </source>
</evidence>
<organism evidence="8 9">
    <name type="scientific">Clostridium neonatale</name>
    <dbReference type="NCBI Taxonomy" id="137838"/>
    <lineage>
        <taxon>Bacteria</taxon>
        <taxon>Bacillati</taxon>
        <taxon>Bacillota</taxon>
        <taxon>Clostridia</taxon>
        <taxon>Eubacteriales</taxon>
        <taxon>Clostridiaceae</taxon>
        <taxon>Clostridium</taxon>
    </lineage>
</organism>
<dbReference type="PROSITE" id="PS00092">
    <property type="entry name" value="N6_MTASE"/>
    <property type="match status" value="1"/>
</dbReference>
<feature type="transmembrane region" description="Helical" evidence="5">
    <location>
        <begin position="106"/>
        <end position="130"/>
    </location>
</feature>
<dbReference type="InterPro" id="IPR040758">
    <property type="entry name" value="PrmC_N"/>
</dbReference>
<dbReference type="Pfam" id="PF07136">
    <property type="entry name" value="DUF1385"/>
    <property type="match status" value="1"/>
</dbReference>
<keyword evidence="9" id="KW-1185">Reference proteome</keyword>
<dbReference type="GO" id="GO:0003676">
    <property type="term" value="F:nucleic acid binding"/>
    <property type="evidence" value="ECO:0007669"/>
    <property type="project" value="InterPro"/>
</dbReference>
<comment type="caution">
    <text evidence="4">Lacks conserved residue(s) required for the propagation of feature annotation.</text>
</comment>
<dbReference type="InterPro" id="IPR002052">
    <property type="entry name" value="DNA_methylase_N6_adenine_CS"/>
</dbReference>
<dbReference type="PANTHER" id="PTHR42867">
    <property type="entry name" value="MEMBRANE PROTEIN-RELATED"/>
    <property type="match status" value="1"/>
</dbReference>
<dbReference type="Gene3D" id="1.10.8.10">
    <property type="entry name" value="DNA helicase RuvA subunit, C-terminal domain"/>
    <property type="match status" value="1"/>
</dbReference>
<reference evidence="8 9" key="1">
    <citation type="submission" date="2017-10" db="EMBL/GenBank/DDBJ databases">
        <title>Effective Description of Clostridium neonatale sp. nov. linked to necrotizing enterocolitis in neonates and a clarification of species assignable to the genus Clostridium (Prazmowski 1880) emend. Lawson and Rainey 2016.</title>
        <authorList>
            <person name="Bernard K."/>
            <person name="Burdz T."/>
            <person name="Wiebe D."/>
            <person name="Balcewich B."/>
            <person name="Alfa M."/>
            <person name="Bernier A.-M."/>
        </authorList>
    </citation>
    <scope>NUCLEOTIDE SEQUENCE [LARGE SCALE GENOMIC DNA]</scope>
    <source>
        <strain evidence="8 9">LCDC99A005</strain>
    </source>
</reference>
<dbReference type="EC" id="2.1.1.297" evidence="4"/>
<comment type="function">
    <text evidence="4">Methylates the class 1 translation termination release factors RF1/PrfA and RF2/PrfB on the glutamine residue of the universally conserved GGQ motif.</text>
</comment>
<comment type="caution">
    <text evidence="8">The sequence shown here is derived from an EMBL/GenBank/DDBJ whole genome shotgun (WGS) entry which is preliminary data.</text>
</comment>
<evidence type="ECO:0000313" key="8">
    <source>
        <dbReference type="EMBL" id="PEG29408.1"/>
    </source>
</evidence>
<dbReference type="PANTHER" id="PTHR42867:SF1">
    <property type="entry name" value="MEMBRANE PROTEIN-RELATED"/>
    <property type="match status" value="1"/>
</dbReference>
<dbReference type="InterPro" id="IPR004556">
    <property type="entry name" value="HemK-like"/>
</dbReference>
<keyword evidence="3 4" id="KW-0949">S-adenosyl-L-methionine</keyword>
<dbReference type="EMBL" id="PDCJ01000004">
    <property type="protein sequence ID" value="PEG29408.1"/>
    <property type="molecule type" value="Genomic_DNA"/>
</dbReference>
<feature type="transmembrane region" description="Helical" evidence="5">
    <location>
        <begin position="208"/>
        <end position="229"/>
    </location>
</feature>
<feature type="domain" description="Methyltransferase small" evidence="6">
    <location>
        <begin position="409"/>
        <end position="502"/>
    </location>
</feature>
<dbReference type="SUPFAM" id="SSF53335">
    <property type="entry name" value="S-adenosyl-L-methionine-dependent methyltransferases"/>
    <property type="match status" value="1"/>
</dbReference>
<dbReference type="GeneID" id="68875827"/>
<keyword evidence="5" id="KW-1133">Transmembrane helix</keyword>
<dbReference type="InterPro" id="IPR019874">
    <property type="entry name" value="RF_methyltr_PrmC"/>
</dbReference>
<dbReference type="OrthoDB" id="9784805at2"/>
<keyword evidence="1 4" id="KW-0489">Methyltransferase</keyword>
<dbReference type="STRING" id="137838.GCA_001458595_00754"/>
<evidence type="ECO:0000256" key="5">
    <source>
        <dbReference type="SAM" id="Phobius"/>
    </source>
</evidence>
<protein>
    <recommendedName>
        <fullName evidence="4">Release factor glutamine methyltransferase</fullName>
        <shortName evidence="4">RF MTase</shortName>
        <ecNumber evidence="4">2.1.1.297</ecNumber>
    </recommendedName>
    <alternativeName>
        <fullName evidence="4">N5-glutamine methyltransferase PrmC</fullName>
    </alternativeName>
    <alternativeName>
        <fullName evidence="4">Protein-(glutamine-N5) MTase PrmC</fullName>
    </alternativeName>
    <alternativeName>
        <fullName evidence="4">Protein-glutamine N-methyltransferase PrmC</fullName>
    </alternativeName>
</protein>
<dbReference type="GO" id="GO:0102559">
    <property type="term" value="F:peptide chain release factor N(5)-glutamine methyltransferase activity"/>
    <property type="evidence" value="ECO:0007669"/>
    <property type="project" value="UniProtKB-EC"/>
</dbReference>
<dbReference type="NCBIfam" id="TIGR03534">
    <property type="entry name" value="RF_mod_PrmC"/>
    <property type="match status" value="1"/>
</dbReference>
<dbReference type="InterPro" id="IPR007848">
    <property type="entry name" value="Small_mtfrase_dom"/>
</dbReference>
<keyword evidence="2 4" id="KW-0808">Transferase</keyword>
<dbReference type="AlphaFoldDB" id="A0A2A7ME70"/>
<feature type="binding site" evidence="4">
    <location>
        <position position="447"/>
    </location>
    <ligand>
        <name>S-adenosyl-L-methionine</name>
        <dbReference type="ChEBI" id="CHEBI:59789"/>
    </ligand>
</feature>
<dbReference type="Pfam" id="PF17827">
    <property type="entry name" value="PrmC_N"/>
    <property type="match status" value="1"/>
</dbReference>
<dbReference type="InterPro" id="IPR029063">
    <property type="entry name" value="SAM-dependent_MTases_sf"/>
</dbReference>
<dbReference type="Pfam" id="PF05175">
    <property type="entry name" value="MTS"/>
    <property type="match status" value="1"/>
</dbReference>
<dbReference type="PRINTS" id="PR00507">
    <property type="entry name" value="N12N6MTFRASE"/>
</dbReference>
<evidence type="ECO:0000313" key="9">
    <source>
        <dbReference type="Proteomes" id="UP000220840"/>
    </source>
</evidence>
<comment type="catalytic activity">
    <reaction evidence="4">
        <text>L-glutaminyl-[peptide chain release factor] + S-adenosyl-L-methionine = N(5)-methyl-L-glutaminyl-[peptide chain release factor] + S-adenosyl-L-homocysteine + H(+)</text>
        <dbReference type="Rhea" id="RHEA:42896"/>
        <dbReference type="Rhea" id="RHEA-COMP:10271"/>
        <dbReference type="Rhea" id="RHEA-COMP:10272"/>
        <dbReference type="ChEBI" id="CHEBI:15378"/>
        <dbReference type="ChEBI" id="CHEBI:30011"/>
        <dbReference type="ChEBI" id="CHEBI:57856"/>
        <dbReference type="ChEBI" id="CHEBI:59789"/>
        <dbReference type="ChEBI" id="CHEBI:61891"/>
        <dbReference type="EC" id="2.1.1.297"/>
    </reaction>
</comment>
<feature type="binding site" evidence="4">
    <location>
        <begin position="493"/>
        <end position="496"/>
    </location>
    <ligand>
        <name>substrate</name>
    </ligand>
</feature>
<gene>
    <name evidence="4 8" type="primary">prmC</name>
    <name evidence="8" type="ORF">CQ394_18805</name>
</gene>
<evidence type="ECO:0000256" key="3">
    <source>
        <dbReference type="ARBA" id="ARBA00022691"/>
    </source>
</evidence>
<dbReference type="InterPro" id="IPR010787">
    <property type="entry name" value="DUF1385"/>
</dbReference>
<dbReference type="NCBIfam" id="TIGR00536">
    <property type="entry name" value="hemK_fam"/>
    <property type="match status" value="1"/>
</dbReference>